<organism evidence="1 2">
    <name type="scientific">Plakobranchus ocellatus</name>
    <dbReference type="NCBI Taxonomy" id="259542"/>
    <lineage>
        <taxon>Eukaryota</taxon>
        <taxon>Metazoa</taxon>
        <taxon>Spiralia</taxon>
        <taxon>Lophotrochozoa</taxon>
        <taxon>Mollusca</taxon>
        <taxon>Gastropoda</taxon>
        <taxon>Heterobranchia</taxon>
        <taxon>Euthyneura</taxon>
        <taxon>Panpulmonata</taxon>
        <taxon>Sacoglossa</taxon>
        <taxon>Placobranchoidea</taxon>
        <taxon>Plakobranchidae</taxon>
        <taxon>Plakobranchus</taxon>
    </lineage>
</organism>
<evidence type="ECO:0000313" key="2">
    <source>
        <dbReference type="Proteomes" id="UP000735302"/>
    </source>
</evidence>
<protein>
    <submittedName>
        <fullName evidence="1">Uncharacterized protein</fullName>
    </submittedName>
</protein>
<dbReference type="EMBL" id="BLXT01003024">
    <property type="protein sequence ID" value="GFN99773.1"/>
    <property type="molecule type" value="Genomic_DNA"/>
</dbReference>
<proteinExistence type="predicted"/>
<accession>A0AAV4A0P3</accession>
<dbReference type="Proteomes" id="UP000735302">
    <property type="component" value="Unassembled WGS sequence"/>
</dbReference>
<comment type="caution">
    <text evidence="1">The sequence shown here is derived from an EMBL/GenBank/DDBJ whole genome shotgun (WGS) entry which is preliminary data.</text>
</comment>
<evidence type="ECO:0000313" key="1">
    <source>
        <dbReference type="EMBL" id="GFN99773.1"/>
    </source>
</evidence>
<reference evidence="1 2" key="1">
    <citation type="journal article" date="2021" name="Elife">
        <title>Chloroplast acquisition without the gene transfer in kleptoplastic sea slugs, Plakobranchus ocellatus.</title>
        <authorList>
            <person name="Maeda T."/>
            <person name="Takahashi S."/>
            <person name="Yoshida T."/>
            <person name="Shimamura S."/>
            <person name="Takaki Y."/>
            <person name="Nagai Y."/>
            <person name="Toyoda A."/>
            <person name="Suzuki Y."/>
            <person name="Arimoto A."/>
            <person name="Ishii H."/>
            <person name="Satoh N."/>
            <person name="Nishiyama T."/>
            <person name="Hasebe M."/>
            <person name="Maruyama T."/>
            <person name="Minagawa J."/>
            <person name="Obokata J."/>
            <person name="Shigenobu S."/>
        </authorList>
    </citation>
    <scope>NUCLEOTIDE SEQUENCE [LARGE SCALE GENOMIC DNA]</scope>
</reference>
<dbReference type="AlphaFoldDB" id="A0AAV4A0P3"/>
<name>A0AAV4A0P3_9GAST</name>
<sequence length="102" mass="11257">MRLYLLGKQQQCRCAAVSVGETTTVPLCGCICWGNNNSAAMRMYLLRKQQQCRYAAVSVGETTTVPLCGCICWETITVPLCGRISWGNNNSAALRLYLFGKQ</sequence>
<keyword evidence="2" id="KW-1185">Reference proteome</keyword>
<gene>
    <name evidence="1" type="ORF">PoB_002627900</name>
</gene>